<dbReference type="RefSeq" id="WP_160671293.1">
    <property type="nucleotide sequence ID" value="NZ_WTYN01000001.1"/>
</dbReference>
<dbReference type="FunFam" id="3.40.50.12470:FF:000003">
    <property type="entry name" value="2-oxoglutarate dehydrogenase E1 component"/>
    <property type="match status" value="1"/>
</dbReference>
<comment type="caution">
    <text evidence="12">The sequence shown here is derived from an EMBL/GenBank/DDBJ whole genome shotgun (WGS) entry which is preliminary data.</text>
</comment>
<evidence type="ECO:0000313" key="12">
    <source>
        <dbReference type="EMBL" id="MXO62005.1"/>
    </source>
</evidence>
<evidence type="ECO:0000256" key="8">
    <source>
        <dbReference type="ARBA" id="ARBA00023152"/>
    </source>
</evidence>
<feature type="region of interest" description="Disordered" evidence="10">
    <location>
        <begin position="1"/>
        <end position="27"/>
    </location>
</feature>
<name>A0A844YEM9_9SPHN</name>
<evidence type="ECO:0000256" key="3">
    <source>
        <dbReference type="ARBA" id="ARBA00011301"/>
    </source>
</evidence>
<dbReference type="Gene3D" id="1.10.287.1150">
    <property type="entry name" value="TPP helical domain"/>
    <property type="match status" value="1"/>
</dbReference>
<comment type="function">
    <text evidence="2">E1 component of the 2-oxoglutarate dehydrogenase (OGDH) complex which catalyzes the decarboxylation of 2-oxoglutarate, the first step in the conversion of 2-oxoglutarate to succinyl-CoA and CO(2).</text>
</comment>
<dbReference type="InterPro" id="IPR001017">
    <property type="entry name" value="DH_E1"/>
</dbReference>
<dbReference type="NCBIfam" id="NF008907">
    <property type="entry name" value="PRK12270.1"/>
    <property type="match status" value="1"/>
</dbReference>
<evidence type="ECO:0000256" key="5">
    <source>
        <dbReference type="ARBA" id="ARBA00013321"/>
    </source>
</evidence>
<dbReference type="OrthoDB" id="9759785at2"/>
<evidence type="ECO:0000256" key="7">
    <source>
        <dbReference type="ARBA" id="ARBA00023052"/>
    </source>
</evidence>
<dbReference type="Proteomes" id="UP000445582">
    <property type="component" value="Unassembled WGS sequence"/>
</dbReference>
<evidence type="ECO:0000256" key="9">
    <source>
        <dbReference type="ARBA" id="ARBA00030680"/>
    </source>
</evidence>
<dbReference type="Pfam" id="PF16870">
    <property type="entry name" value="OxoGdeHyase_C"/>
    <property type="match status" value="1"/>
</dbReference>
<dbReference type="SMART" id="SM00861">
    <property type="entry name" value="Transket_pyr"/>
    <property type="match status" value="1"/>
</dbReference>
<dbReference type="GO" id="GO:0030976">
    <property type="term" value="F:thiamine pyrophosphate binding"/>
    <property type="evidence" value="ECO:0007669"/>
    <property type="project" value="InterPro"/>
</dbReference>
<dbReference type="GO" id="GO:0006096">
    <property type="term" value="P:glycolytic process"/>
    <property type="evidence" value="ECO:0007669"/>
    <property type="project" value="UniProtKB-KW"/>
</dbReference>
<evidence type="ECO:0000313" key="13">
    <source>
        <dbReference type="Proteomes" id="UP000445582"/>
    </source>
</evidence>
<dbReference type="NCBIfam" id="TIGR00239">
    <property type="entry name" value="2oxo_dh_E1"/>
    <property type="match status" value="1"/>
</dbReference>
<dbReference type="Gene3D" id="3.40.50.11610">
    <property type="entry name" value="Multifunctional 2-oxoglutarate metabolism enzyme, C-terminal domain"/>
    <property type="match status" value="1"/>
</dbReference>
<dbReference type="GO" id="GO:0005829">
    <property type="term" value="C:cytosol"/>
    <property type="evidence" value="ECO:0007669"/>
    <property type="project" value="TreeGrafter"/>
</dbReference>
<evidence type="ECO:0000256" key="1">
    <source>
        <dbReference type="ARBA" id="ARBA00001964"/>
    </source>
</evidence>
<dbReference type="GO" id="GO:0006099">
    <property type="term" value="P:tricarboxylic acid cycle"/>
    <property type="evidence" value="ECO:0007669"/>
    <property type="project" value="TreeGrafter"/>
</dbReference>
<proteinExistence type="predicted"/>
<dbReference type="PANTHER" id="PTHR23152">
    <property type="entry name" value="2-OXOGLUTARATE DEHYDROGENASE"/>
    <property type="match status" value="1"/>
</dbReference>
<protein>
    <recommendedName>
        <fullName evidence="5">2-oxoglutarate dehydrogenase E1 component</fullName>
        <ecNumber evidence="4">1.2.4.2</ecNumber>
    </recommendedName>
    <alternativeName>
        <fullName evidence="9">Alpha-ketoglutarate dehydrogenase</fullName>
    </alternativeName>
</protein>
<reference evidence="12 13" key="1">
    <citation type="submission" date="2019-12" db="EMBL/GenBank/DDBJ databases">
        <title>Genomic-based taxomic classification of the family Erythrobacteraceae.</title>
        <authorList>
            <person name="Xu L."/>
        </authorList>
    </citation>
    <scope>NUCLEOTIDE SEQUENCE [LARGE SCALE GENOMIC DNA]</scope>
    <source>
        <strain evidence="12 13">MCCC 1A09965</strain>
    </source>
</reference>
<organism evidence="12 13">
    <name type="scientific">Qipengyuania oceanensis</name>
    <dbReference type="NCBI Taxonomy" id="1463597"/>
    <lineage>
        <taxon>Bacteria</taxon>
        <taxon>Pseudomonadati</taxon>
        <taxon>Pseudomonadota</taxon>
        <taxon>Alphaproteobacteria</taxon>
        <taxon>Sphingomonadales</taxon>
        <taxon>Erythrobacteraceae</taxon>
        <taxon>Qipengyuania</taxon>
    </lineage>
</organism>
<dbReference type="Gene3D" id="3.40.50.12470">
    <property type="match status" value="1"/>
</dbReference>
<dbReference type="InterPro" id="IPR011603">
    <property type="entry name" value="2oxoglutarate_DH_E1"/>
</dbReference>
<evidence type="ECO:0000256" key="2">
    <source>
        <dbReference type="ARBA" id="ARBA00003906"/>
    </source>
</evidence>
<dbReference type="Gene3D" id="3.40.50.970">
    <property type="match status" value="1"/>
</dbReference>
<dbReference type="InterPro" id="IPR042179">
    <property type="entry name" value="KGD_C_sf"/>
</dbReference>
<dbReference type="EMBL" id="WTYN01000001">
    <property type="protein sequence ID" value="MXO62005.1"/>
    <property type="molecule type" value="Genomic_DNA"/>
</dbReference>
<gene>
    <name evidence="12" type="ORF">GRI48_03180</name>
</gene>
<evidence type="ECO:0000256" key="10">
    <source>
        <dbReference type="SAM" id="MobiDB-lite"/>
    </source>
</evidence>
<evidence type="ECO:0000256" key="4">
    <source>
        <dbReference type="ARBA" id="ARBA00012280"/>
    </source>
</evidence>
<accession>A0A844YEM9</accession>
<feature type="domain" description="Transketolase-like pyrimidine-binding" evidence="11">
    <location>
        <begin position="587"/>
        <end position="778"/>
    </location>
</feature>
<sequence length="951" mass="105575">MGNEIHDFMPAMGDQEGPQPGPSWANPRWLSEVVDSDADLTAALDPTQMKLAVAAAAEKGGKPLDAKAIQQAADDSIRAMLLVRLYRVRGHLAANLDPLGLSHRDQPGDLTLEWHGFAGQEDREVFVGGVLGYDWVTVGELFRRLREIYCGDVGLEYMHISDTEERRFLQEQFESPGDTIQFTDEGKRAILAAVVRGEQYEKFLGKKYVGTKRFGLDGGESMIPALEAVIKHGGQLGVREIIYGMAHRGRLNVLANVMGKPYKVIFHEFSGGSATPDEVGGSGDVKYHLGTSTDREFDGIEVHMSLVPNPSHLEAVDPVVLGKARAQQAIRDDLKKHEQVLPVLIHGDAAFAGQGIVWECLGFSGVRGYNTGGCLHFVINNQIGFTTSPQFARSSPYPSDVAKGVQAPILHVNGDDPEAVTFACKLAVDYRQTFGRDIVIDMWCYRRFGHNEGDEPSFTQPIMYDRIRKHPKVSEIYSARLEKEGVIDQAYLDGLITEFTDTLEEDFKAAESYKPNEADWFGGRWAGLNKPVDPETARRNVDTAIERKLFDSLGRTLTTVPDDVTIHKTLGRVLDAKRAMFESGEGFDWATGEALAFGSLVTEGFGVRLSGQDSGRGTFSQRHAVWIDQNDERKYIPLATLPHGKFEVYDSPLSEYGVLGFEYGFAMADPKSLVMWEAQFGDFANGAQIMIDQYIASGEVKWLRANGLVMLLPHGYEGQGPEHSSARLERFLQLCANDNIQVCNITTPANYFHVLRRQMLRPFRKPLVIMTPKSLLRHPLAKSNADEFVGENHFMRIKSDMKEIADKNVRRLVLCSGKVAYDLMERRDKEGLEDVSIVRIEQLYPFPGDPLAIRLKRMTNLEEIVWCQEEPKNNGAWFFVDRLIEQAAADAGKPGMRPVYAGREPAASPATGLAKRHQVQQESLVSIALGLADGGDAARQLKSRKSSKKAG</sequence>
<dbReference type="Pfam" id="PF00676">
    <property type="entry name" value="E1_dh"/>
    <property type="match status" value="1"/>
</dbReference>
<keyword evidence="13" id="KW-1185">Reference proteome</keyword>
<dbReference type="Pfam" id="PF02779">
    <property type="entry name" value="Transket_pyr"/>
    <property type="match status" value="1"/>
</dbReference>
<evidence type="ECO:0000256" key="6">
    <source>
        <dbReference type="ARBA" id="ARBA00023002"/>
    </source>
</evidence>
<comment type="cofactor">
    <cofactor evidence="1">
        <name>thiamine diphosphate</name>
        <dbReference type="ChEBI" id="CHEBI:58937"/>
    </cofactor>
</comment>
<keyword evidence="8" id="KW-0324">Glycolysis</keyword>
<keyword evidence="7" id="KW-0786">Thiamine pyrophosphate</keyword>
<dbReference type="CDD" id="cd02016">
    <property type="entry name" value="TPP_E1_OGDC_like"/>
    <property type="match status" value="1"/>
</dbReference>
<dbReference type="AlphaFoldDB" id="A0A844YEM9"/>
<comment type="subunit">
    <text evidence="3">Homodimer. Part of the 2-oxoglutarate dehydrogenase (OGDH) complex composed of E1 (2-oxoglutarate dehydrogenase), E2 (dihydrolipoamide succinyltransferase) and E3 (dihydrolipoamide dehydrogenase); the complex contains multiple copies of the three enzymatic components (E1, E2 and E3).</text>
</comment>
<dbReference type="PIRSF" id="PIRSF000157">
    <property type="entry name" value="Oxoglu_dh_E1"/>
    <property type="match status" value="1"/>
</dbReference>
<evidence type="ECO:0000259" key="11">
    <source>
        <dbReference type="SMART" id="SM00861"/>
    </source>
</evidence>
<dbReference type="InterPro" id="IPR005475">
    <property type="entry name" value="Transketolase-like_Pyr-bd"/>
</dbReference>
<dbReference type="EC" id="1.2.4.2" evidence="4"/>
<dbReference type="GO" id="GO:0045252">
    <property type="term" value="C:oxoglutarate dehydrogenase complex"/>
    <property type="evidence" value="ECO:0007669"/>
    <property type="project" value="TreeGrafter"/>
</dbReference>
<dbReference type="NCBIfam" id="NF006914">
    <property type="entry name" value="PRK09404.1"/>
    <property type="match status" value="1"/>
</dbReference>
<keyword evidence="6 12" id="KW-0560">Oxidoreductase</keyword>
<dbReference type="SUPFAM" id="SSF52518">
    <property type="entry name" value="Thiamin diphosphate-binding fold (THDP-binding)"/>
    <property type="match status" value="2"/>
</dbReference>
<dbReference type="PANTHER" id="PTHR23152:SF4">
    <property type="entry name" value="2-OXOADIPATE DEHYDROGENASE COMPLEX COMPONENT E1"/>
    <property type="match status" value="1"/>
</dbReference>
<dbReference type="InterPro" id="IPR029061">
    <property type="entry name" value="THDP-binding"/>
</dbReference>
<dbReference type="InterPro" id="IPR031717">
    <property type="entry name" value="ODO-1/KGD_C"/>
</dbReference>
<dbReference type="GO" id="GO:0004591">
    <property type="term" value="F:oxoglutarate dehydrogenase (succinyl-transferring) activity"/>
    <property type="evidence" value="ECO:0007669"/>
    <property type="project" value="UniProtKB-EC"/>
</dbReference>